<evidence type="ECO:0000313" key="3">
    <source>
        <dbReference type="Proteomes" id="UP000014634"/>
    </source>
</evidence>
<feature type="transmembrane region" description="Helical" evidence="1">
    <location>
        <begin position="181"/>
        <end position="202"/>
    </location>
</feature>
<keyword evidence="1" id="KW-0472">Membrane</keyword>
<name>A0AA87NUS8_TREMD</name>
<feature type="transmembrane region" description="Helical" evidence="1">
    <location>
        <begin position="20"/>
        <end position="38"/>
    </location>
</feature>
<sequence length="231" mass="25782">MMPSAPLDTVQIQEEKLHDNIVIGVCLSLVGGFLDAYSYLLKGKVFANAQTGNLVLLFISAANGELHKFLKYIIPIVTFAFGIFISEFLKSKHYVKNYTRMTTVLVFEVLVIAAIGLIGTSFQHDIINSVISFIAALQVANFDKVDGNPIATTMITGNLKSSMINLAKYRAVKDIKYLHSFFKYLLIIASFGIGVMIGFTTIKYYAEKSILLCELFIIIAFVMLQREERLV</sequence>
<accession>A0AA87NUS8</accession>
<proteinExistence type="predicted"/>
<evidence type="ECO:0000313" key="2">
    <source>
        <dbReference type="EMBL" id="EPF29928.1"/>
    </source>
</evidence>
<gene>
    <name evidence="2" type="ORF">HMPREF9195_00642</name>
</gene>
<organism evidence="2 3">
    <name type="scientific">Treponema medium ATCC 700293</name>
    <dbReference type="NCBI Taxonomy" id="1125700"/>
    <lineage>
        <taxon>Bacteria</taxon>
        <taxon>Pseudomonadati</taxon>
        <taxon>Spirochaetota</taxon>
        <taxon>Spirochaetia</taxon>
        <taxon>Spirochaetales</taxon>
        <taxon>Treponemataceae</taxon>
        <taxon>Treponema</taxon>
    </lineage>
</organism>
<dbReference type="InterPro" id="IPR010699">
    <property type="entry name" value="DUF1275"/>
</dbReference>
<keyword evidence="1" id="KW-0812">Transmembrane</keyword>
<reference evidence="2 3" key="1">
    <citation type="submission" date="2013-04" db="EMBL/GenBank/DDBJ databases">
        <title>The Genome Sequence of Treponema medium ATCC 700293.</title>
        <authorList>
            <consortium name="The Broad Institute Genomics Platform"/>
            <person name="Earl A."/>
            <person name="Ward D."/>
            <person name="Feldgarden M."/>
            <person name="Gevers D."/>
            <person name="Leonetti C."/>
            <person name="Blanton J.M."/>
            <person name="Dewhirst F.E."/>
            <person name="Izard J."/>
            <person name="Walker B."/>
            <person name="Young S."/>
            <person name="Zeng Q."/>
            <person name="Gargeya S."/>
            <person name="Fitzgerald M."/>
            <person name="Haas B."/>
            <person name="Abouelleil A."/>
            <person name="Allen A.W."/>
            <person name="Alvarado L."/>
            <person name="Arachchi H.M."/>
            <person name="Berlin A.M."/>
            <person name="Chapman S.B."/>
            <person name="Gainer-Dewar J."/>
            <person name="Goldberg J."/>
            <person name="Griggs A."/>
            <person name="Gujja S."/>
            <person name="Hansen M."/>
            <person name="Howarth C."/>
            <person name="Imamovic A."/>
            <person name="Ireland A."/>
            <person name="Larimer J."/>
            <person name="McCowan C."/>
            <person name="Murphy C."/>
            <person name="Pearson M."/>
            <person name="Poon T.W."/>
            <person name="Priest M."/>
            <person name="Roberts A."/>
            <person name="Saif S."/>
            <person name="Shea T."/>
            <person name="Sisk P."/>
            <person name="Sykes S."/>
            <person name="Wortman J."/>
            <person name="Nusbaum C."/>
            <person name="Birren B."/>
        </authorList>
    </citation>
    <scope>NUCLEOTIDE SEQUENCE [LARGE SCALE GENOMIC DNA]</scope>
    <source>
        <strain evidence="2 3">ATCC 700293</strain>
    </source>
</reference>
<evidence type="ECO:0000256" key="1">
    <source>
        <dbReference type="SAM" id="Phobius"/>
    </source>
</evidence>
<protein>
    <recommendedName>
        <fullName evidence="4">DUF1275 domain-containing protein</fullName>
    </recommendedName>
</protein>
<dbReference type="Pfam" id="PF06912">
    <property type="entry name" value="DUF1275"/>
    <property type="match status" value="1"/>
</dbReference>
<comment type="caution">
    <text evidence="2">The sequence shown here is derived from an EMBL/GenBank/DDBJ whole genome shotgun (WGS) entry which is preliminary data.</text>
</comment>
<feature type="transmembrane region" description="Helical" evidence="1">
    <location>
        <begin position="101"/>
        <end position="122"/>
    </location>
</feature>
<feature type="transmembrane region" description="Helical" evidence="1">
    <location>
        <begin position="69"/>
        <end position="89"/>
    </location>
</feature>
<dbReference type="EMBL" id="ATFE01000003">
    <property type="protein sequence ID" value="EPF29928.1"/>
    <property type="molecule type" value="Genomic_DNA"/>
</dbReference>
<feature type="transmembrane region" description="Helical" evidence="1">
    <location>
        <begin position="209"/>
        <end position="225"/>
    </location>
</feature>
<dbReference type="AlphaFoldDB" id="A0AA87NUS8"/>
<dbReference type="PANTHER" id="PTHR37314">
    <property type="entry name" value="SLR0142 PROTEIN"/>
    <property type="match status" value="1"/>
</dbReference>
<evidence type="ECO:0008006" key="4">
    <source>
        <dbReference type="Google" id="ProtNLM"/>
    </source>
</evidence>
<dbReference type="RefSeq" id="WP_016522613.1">
    <property type="nucleotide sequence ID" value="NZ_KE332517.1"/>
</dbReference>
<dbReference type="PANTHER" id="PTHR37314:SF4">
    <property type="entry name" value="UPF0700 TRANSMEMBRANE PROTEIN YOAK"/>
    <property type="match status" value="1"/>
</dbReference>
<dbReference type="Proteomes" id="UP000014634">
    <property type="component" value="Unassembled WGS sequence"/>
</dbReference>
<keyword evidence="1" id="KW-1133">Transmembrane helix</keyword>